<dbReference type="SUPFAM" id="SSF54631">
    <property type="entry name" value="CBS-domain pair"/>
    <property type="match status" value="1"/>
</dbReference>
<dbReference type="Gene3D" id="3.90.1280.20">
    <property type="match status" value="1"/>
</dbReference>
<dbReference type="Pfam" id="PF00571">
    <property type="entry name" value="CBS"/>
    <property type="match status" value="1"/>
</dbReference>
<gene>
    <name evidence="3" type="ORF">ENR64_15670</name>
</gene>
<sequence>MASIVQHLIPESQTLETLVTASDEMSLQKALELMIEHDFSQLPVVDKDFKLKGPG</sequence>
<keyword evidence="1" id="KW-0129">CBS domain</keyword>
<organism evidence="3">
    <name type="scientific">Oscillatoriales cyanobacterium SpSt-418</name>
    <dbReference type="NCBI Taxonomy" id="2282169"/>
    <lineage>
        <taxon>Bacteria</taxon>
        <taxon>Bacillati</taxon>
        <taxon>Cyanobacteriota</taxon>
        <taxon>Cyanophyceae</taxon>
        <taxon>Oscillatoriophycideae</taxon>
        <taxon>Oscillatoriales</taxon>
    </lineage>
</organism>
<dbReference type="EMBL" id="DSRU01000228">
    <property type="protein sequence ID" value="HFM99163.1"/>
    <property type="molecule type" value="Genomic_DNA"/>
</dbReference>
<name>A0A7C3KFH6_9CYAN</name>
<dbReference type="InterPro" id="IPR046342">
    <property type="entry name" value="CBS_dom_sf"/>
</dbReference>
<evidence type="ECO:0000256" key="1">
    <source>
        <dbReference type="PROSITE-ProRule" id="PRU00703"/>
    </source>
</evidence>
<feature type="domain" description="CBS" evidence="2">
    <location>
        <begin position="14"/>
        <end position="55"/>
    </location>
</feature>
<evidence type="ECO:0000259" key="2">
    <source>
        <dbReference type="PROSITE" id="PS51371"/>
    </source>
</evidence>
<evidence type="ECO:0000313" key="3">
    <source>
        <dbReference type="EMBL" id="HFM99163.1"/>
    </source>
</evidence>
<dbReference type="InterPro" id="IPR000644">
    <property type="entry name" value="CBS_dom"/>
</dbReference>
<dbReference type="PROSITE" id="PS51371">
    <property type="entry name" value="CBS"/>
    <property type="match status" value="1"/>
</dbReference>
<accession>A0A7C3KFH6</accession>
<proteinExistence type="predicted"/>
<comment type="caution">
    <text evidence="3">The sequence shown here is derived from an EMBL/GenBank/DDBJ whole genome shotgun (WGS) entry which is preliminary data.</text>
</comment>
<protein>
    <submittedName>
        <fullName evidence="3">CBS domain-containing protein</fullName>
    </submittedName>
</protein>
<reference evidence="3" key="1">
    <citation type="journal article" date="2020" name="mSystems">
        <title>Genome- and Community-Level Interaction Insights into Carbon Utilization and Element Cycling Functions of Hydrothermarchaeota in Hydrothermal Sediment.</title>
        <authorList>
            <person name="Zhou Z."/>
            <person name="Liu Y."/>
            <person name="Xu W."/>
            <person name="Pan J."/>
            <person name="Luo Z.H."/>
            <person name="Li M."/>
        </authorList>
    </citation>
    <scope>NUCLEOTIDE SEQUENCE [LARGE SCALE GENOMIC DNA]</scope>
    <source>
        <strain evidence="3">SpSt-418</strain>
    </source>
</reference>
<dbReference type="AlphaFoldDB" id="A0A7C3KFH6"/>